<evidence type="ECO:0000256" key="1">
    <source>
        <dbReference type="ARBA" id="ARBA00022729"/>
    </source>
</evidence>
<comment type="caution">
    <text evidence="3">The sequence shown here is derived from an EMBL/GenBank/DDBJ whole genome shotgun (WGS) entry which is preliminary data.</text>
</comment>
<protein>
    <submittedName>
        <fullName evidence="3">Cobalamin-binding protein</fullName>
    </submittedName>
</protein>
<name>A0A7C1B9T1_9EURY</name>
<dbReference type="PROSITE" id="PS51257">
    <property type="entry name" value="PROKAR_LIPOPROTEIN"/>
    <property type="match status" value="1"/>
</dbReference>
<dbReference type="InterPro" id="IPR050902">
    <property type="entry name" value="ABC_Transporter_SBP"/>
</dbReference>
<dbReference type="Proteomes" id="UP000885863">
    <property type="component" value="Unassembled WGS sequence"/>
</dbReference>
<accession>A0A7C1B9T1</accession>
<dbReference type="PANTHER" id="PTHR30535">
    <property type="entry name" value="VITAMIN B12-BINDING PROTEIN"/>
    <property type="match status" value="1"/>
</dbReference>
<sequence>MRRRGKIERYKLASVVILALLLVTISFSCGCLKSDEGAWMKVTDDLGRNVTIPHKPERIVSLAPSVTEILFAIGAGDRVVGVDEISNYPPEVAEIEKVGSYARISTEKVVDLNPDLVVGAYGNGIETIEKISDLGIPVVGLNPRTLDEILDSINLLGEVTGCEENATRLTNEMKVRIDRVKNASKKAAHRPRVLYVIWHDPLYTAGNGTFEDEMISIAGGENLAADLPGYSIMTLETVIDRDPEVIITTSGGGMGVEETNISYEYILSEERFADLTAVREGRVYVIDADIACRPGPRIVDALEEIFRFIHPELCEGEEQ</sequence>
<dbReference type="NCBIfam" id="NF038402">
    <property type="entry name" value="TroA_like"/>
    <property type="match status" value="1"/>
</dbReference>
<keyword evidence="1" id="KW-0732">Signal</keyword>
<feature type="domain" description="Fe/B12 periplasmic-binding" evidence="2">
    <location>
        <begin position="58"/>
        <end position="313"/>
    </location>
</feature>
<organism evidence="3">
    <name type="scientific">Candidatus Syntropharchaeum butanivorans</name>
    <dbReference type="NCBI Taxonomy" id="1839936"/>
    <lineage>
        <taxon>Archaea</taxon>
        <taxon>Methanobacteriati</taxon>
        <taxon>Methanobacteriota</taxon>
        <taxon>Stenosarchaea group</taxon>
        <taxon>Methanomicrobia</taxon>
        <taxon>Methanosarcinales</taxon>
        <taxon>ANME-2 cluster</taxon>
        <taxon>Candidatus Syntropharchaeum</taxon>
    </lineage>
</organism>
<gene>
    <name evidence="3" type="ORF">ENG09_06645</name>
</gene>
<dbReference type="CDD" id="cd01144">
    <property type="entry name" value="BtuF"/>
    <property type="match status" value="1"/>
</dbReference>
<dbReference type="InterPro" id="IPR002491">
    <property type="entry name" value="ABC_transptr_periplasmic_BD"/>
</dbReference>
<evidence type="ECO:0000313" key="3">
    <source>
        <dbReference type="EMBL" id="HDM36901.1"/>
    </source>
</evidence>
<dbReference type="Pfam" id="PF01497">
    <property type="entry name" value="Peripla_BP_2"/>
    <property type="match status" value="1"/>
</dbReference>
<proteinExistence type="predicted"/>
<dbReference type="PANTHER" id="PTHR30535:SF34">
    <property type="entry name" value="MOLYBDATE-BINDING PROTEIN MOLA"/>
    <property type="match status" value="1"/>
</dbReference>
<dbReference type="AlphaFoldDB" id="A0A7C1B9T1"/>
<dbReference type="SUPFAM" id="SSF53807">
    <property type="entry name" value="Helical backbone' metal receptor"/>
    <property type="match status" value="1"/>
</dbReference>
<dbReference type="Gene3D" id="3.40.50.1980">
    <property type="entry name" value="Nitrogenase molybdenum iron protein domain"/>
    <property type="match status" value="2"/>
</dbReference>
<dbReference type="InterPro" id="IPR054828">
    <property type="entry name" value="Vit_B12_bind_prot"/>
</dbReference>
<reference evidence="3" key="1">
    <citation type="journal article" date="2020" name="mSystems">
        <title>Genome- and Community-Level Interaction Insights into Carbon Utilization and Element Cycling Functions of Hydrothermarchaeota in Hydrothermal Sediment.</title>
        <authorList>
            <person name="Zhou Z."/>
            <person name="Liu Y."/>
            <person name="Xu W."/>
            <person name="Pan J."/>
            <person name="Luo Z.H."/>
            <person name="Li M."/>
        </authorList>
    </citation>
    <scope>NUCLEOTIDE SEQUENCE [LARGE SCALE GENOMIC DNA]</scope>
    <source>
        <strain evidence="3">HyVt-185</strain>
    </source>
</reference>
<dbReference type="EMBL" id="DQZR01000278">
    <property type="protein sequence ID" value="HDM36901.1"/>
    <property type="molecule type" value="Genomic_DNA"/>
</dbReference>
<dbReference type="PROSITE" id="PS50983">
    <property type="entry name" value="FE_B12_PBP"/>
    <property type="match status" value="1"/>
</dbReference>
<evidence type="ECO:0000259" key="2">
    <source>
        <dbReference type="PROSITE" id="PS50983"/>
    </source>
</evidence>